<feature type="transmembrane region" description="Helical" evidence="1">
    <location>
        <begin position="20"/>
        <end position="42"/>
    </location>
</feature>
<evidence type="ECO:0000313" key="2">
    <source>
        <dbReference type="EMBL" id="MED6239885.1"/>
    </source>
</evidence>
<protein>
    <recommendedName>
        <fullName evidence="4">Transmembrane protein</fullName>
    </recommendedName>
</protein>
<keyword evidence="1" id="KW-0812">Transmembrane</keyword>
<comment type="caution">
    <text evidence="2">The sequence shown here is derived from an EMBL/GenBank/DDBJ whole genome shotgun (WGS) entry which is preliminary data.</text>
</comment>
<evidence type="ECO:0000313" key="3">
    <source>
        <dbReference type="Proteomes" id="UP001345963"/>
    </source>
</evidence>
<evidence type="ECO:0000256" key="1">
    <source>
        <dbReference type="SAM" id="Phobius"/>
    </source>
</evidence>
<keyword evidence="1" id="KW-1133">Transmembrane helix</keyword>
<reference evidence="2 3" key="1">
    <citation type="submission" date="2021-07" db="EMBL/GenBank/DDBJ databases">
        <authorList>
            <person name="Palmer J.M."/>
        </authorList>
    </citation>
    <scope>NUCLEOTIDE SEQUENCE [LARGE SCALE GENOMIC DNA]</scope>
    <source>
        <strain evidence="2 3">AT_MEX2019</strain>
        <tissue evidence="2">Muscle</tissue>
    </source>
</reference>
<dbReference type="EMBL" id="JAHUTI010022350">
    <property type="protein sequence ID" value="MED6239885.1"/>
    <property type="molecule type" value="Genomic_DNA"/>
</dbReference>
<keyword evidence="1" id="KW-0472">Membrane</keyword>
<evidence type="ECO:0008006" key="4">
    <source>
        <dbReference type="Google" id="ProtNLM"/>
    </source>
</evidence>
<dbReference type="Proteomes" id="UP001345963">
    <property type="component" value="Unassembled WGS sequence"/>
</dbReference>
<keyword evidence="3" id="KW-1185">Reference proteome</keyword>
<sequence>MDAVRRLSLGSVGASRVCALYWSEIGLAAGWFLVGSVCFRDFYRVSMDVWKDVWCLCCCSIGLGKLLLGFIFIAWLAWMLVFSCLGVGAAYLRCGLWFFALRFAGPASFPWGMVVNGVPCCRICSAVCL</sequence>
<gene>
    <name evidence="2" type="ORF">ATANTOWER_012626</name>
</gene>
<feature type="transmembrane region" description="Helical" evidence="1">
    <location>
        <begin position="80"/>
        <end position="101"/>
    </location>
</feature>
<name>A0ABU7APW0_9TELE</name>
<organism evidence="2 3">
    <name type="scientific">Ataeniobius toweri</name>
    <dbReference type="NCBI Taxonomy" id="208326"/>
    <lineage>
        <taxon>Eukaryota</taxon>
        <taxon>Metazoa</taxon>
        <taxon>Chordata</taxon>
        <taxon>Craniata</taxon>
        <taxon>Vertebrata</taxon>
        <taxon>Euteleostomi</taxon>
        <taxon>Actinopterygii</taxon>
        <taxon>Neopterygii</taxon>
        <taxon>Teleostei</taxon>
        <taxon>Neoteleostei</taxon>
        <taxon>Acanthomorphata</taxon>
        <taxon>Ovalentaria</taxon>
        <taxon>Atherinomorphae</taxon>
        <taxon>Cyprinodontiformes</taxon>
        <taxon>Goodeidae</taxon>
        <taxon>Ataeniobius</taxon>
    </lineage>
</organism>
<accession>A0ABU7APW0</accession>
<proteinExistence type="predicted"/>